<dbReference type="InterPro" id="IPR051279">
    <property type="entry name" value="PP1-Reg/Actin-Interact_Protein"/>
</dbReference>
<feature type="region of interest" description="Disordered" evidence="4">
    <location>
        <begin position="1127"/>
        <end position="1158"/>
    </location>
</feature>
<dbReference type="PANTHER" id="PTHR24112">
    <property type="entry name" value="LEUCINE-RICH REPEAT, ISOFORM F-RELATED"/>
    <property type="match status" value="1"/>
</dbReference>
<keyword evidence="1" id="KW-0433">Leucine-rich repeat</keyword>
<feature type="compositionally biased region" description="Low complexity" evidence="4">
    <location>
        <begin position="611"/>
        <end position="620"/>
    </location>
</feature>
<organism evidence="5 6">
    <name type="scientific">Marasmius tenuissimus</name>
    <dbReference type="NCBI Taxonomy" id="585030"/>
    <lineage>
        <taxon>Eukaryota</taxon>
        <taxon>Fungi</taxon>
        <taxon>Dikarya</taxon>
        <taxon>Basidiomycota</taxon>
        <taxon>Agaricomycotina</taxon>
        <taxon>Agaricomycetes</taxon>
        <taxon>Agaricomycetidae</taxon>
        <taxon>Agaricales</taxon>
        <taxon>Marasmiineae</taxon>
        <taxon>Marasmiaceae</taxon>
        <taxon>Marasmius</taxon>
    </lineage>
</organism>
<evidence type="ECO:0000256" key="2">
    <source>
        <dbReference type="ARBA" id="ARBA00022737"/>
    </source>
</evidence>
<evidence type="ECO:0000256" key="1">
    <source>
        <dbReference type="ARBA" id="ARBA00022614"/>
    </source>
</evidence>
<dbReference type="Pfam" id="PF13516">
    <property type="entry name" value="LRR_6"/>
    <property type="match status" value="3"/>
</dbReference>
<dbReference type="Proteomes" id="UP001437256">
    <property type="component" value="Unassembled WGS sequence"/>
</dbReference>
<feature type="compositionally biased region" description="Pro residues" evidence="4">
    <location>
        <begin position="421"/>
        <end position="438"/>
    </location>
</feature>
<feature type="compositionally biased region" description="Low complexity" evidence="4">
    <location>
        <begin position="1"/>
        <end position="13"/>
    </location>
</feature>
<comment type="caution">
    <text evidence="5">The sequence shown here is derived from an EMBL/GenBank/DDBJ whole genome shotgun (WGS) entry which is preliminary data.</text>
</comment>
<dbReference type="EMBL" id="JBBXMP010000004">
    <property type="protein sequence ID" value="KAL0071126.1"/>
    <property type="molecule type" value="Genomic_DNA"/>
</dbReference>
<dbReference type="Gene3D" id="3.80.10.10">
    <property type="entry name" value="Ribonuclease Inhibitor"/>
    <property type="match status" value="3"/>
</dbReference>
<dbReference type="SMART" id="SM00368">
    <property type="entry name" value="LRR_RI"/>
    <property type="match status" value="7"/>
</dbReference>
<dbReference type="InterPro" id="IPR001611">
    <property type="entry name" value="Leu-rich_rpt"/>
</dbReference>
<feature type="compositionally biased region" description="Gly residues" evidence="4">
    <location>
        <begin position="61"/>
        <end position="70"/>
    </location>
</feature>
<comment type="similarity">
    <text evidence="3">Belongs to the PPP1R37 family.</text>
</comment>
<gene>
    <name evidence="5" type="ORF">AAF712_001684</name>
</gene>
<feature type="compositionally biased region" description="Low complexity" evidence="4">
    <location>
        <begin position="365"/>
        <end position="420"/>
    </location>
</feature>
<feature type="compositionally biased region" description="Polar residues" evidence="4">
    <location>
        <begin position="439"/>
        <end position="449"/>
    </location>
</feature>
<feature type="region of interest" description="Disordered" evidence="4">
    <location>
        <begin position="923"/>
        <end position="1079"/>
    </location>
</feature>
<feature type="compositionally biased region" description="Polar residues" evidence="4">
    <location>
        <begin position="47"/>
        <end position="59"/>
    </location>
</feature>
<evidence type="ECO:0000256" key="3">
    <source>
        <dbReference type="ARBA" id="ARBA00038315"/>
    </source>
</evidence>
<dbReference type="PANTHER" id="PTHR24112:SF9">
    <property type="entry name" value="PROTEIN PHOSPHATASE 1 REGULATORY SUBUNIT 37"/>
    <property type="match status" value="1"/>
</dbReference>
<feature type="region of interest" description="Disordered" evidence="4">
    <location>
        <begin position="361"/>
        <end position="476"/>
    </location>
</feature>
<feature type="compositionally biased region" description="Basic and acidic residues" evidence="4">
    <location>
        <begin position="923"/>
        <end position="941"/>
    </location>
</feature>
<evidence type="ECO:0000313" key="6">
    <source>
        <dbReference type="Proteomes" id="UP001437256"/>
    </source>
</evidence>
<feature type="compositionally biased region" description="Polar residues" evidence="4">
    <location>
        <begin position="1016"/>
        <end position="1027"/>
    </location>
</feature>
<protein>
    <recommendedName>
        <fullName evidence="7">RNI-like protein</fullName>
    </recommendedName>
</protein>
<feature type="compositionally biased region" description="Low complexity" evidence="4">
    <location>
        <begin position="460"/>
        <end position="472"/>
    </location>
</feature>
<evidence type="ECO:0008006" key="7">
    <source>
        <dbReference type="Google" id="ProtNLM"/>
    </source>
</evidence>
<feature type="region of interest" description="Disordered" evidence="4">
    <location>
        <begin position="1"/>
        <end position="35"/>
    </location>
</feature>
<proteinExistence type="inferred from homology"/>
<keyword evidence="2" id="KW-0677">Repeat</keyword>
<name>A0ABR3AB45_9AGAR</name>
<feature type="compositionally biased region" description="Basic and acidic residues" evidence="4">
    <location>
        <begin position="996"/>
        <end position="1014"/>
    </location>
</feature>
<feature type="region of interest" description="Disordered" evidence="4">
    <location>
        <begin position="610"/>
        <end position="645"/>
    </location>
</feature>
<evidence type="ECO:0000256" key="4">
    <source>
        <dbReference type="SAM" id="MobiDB-lite"/>
    </source>
</evidence>
<evidence type="ECO:0000313" key="5">
    <source>
        <dbReference type="EMBL" id="KAL0071126.1"/>
    </source>
</evidence>
<dbReference type="SUPFAM" id="SSF52047">
    <property type="entry name" value="RNI-like"/>
    <property type="match status" value="1"/>
</dbReference>
<accession>A0ABR3AB45</accession>
<reference evidence="5 6" key="1">
    <citation type="submission" date="2024-05" db="EMBL/GenBank/DDBJ databases">
        <title>A draft genome resource for the thread blight pathogen Marasmius tenuissimus strain MS-2.</title>
        <authorList>
            <person name="Yulfo-Soto G.E."/>
            <person name="Baruah I.K."/>
            <person name="Amoako-Attah I."/>
            <person name="Bukari Y."/>
            <person name="Meinhardt L.W."/>
            <person name="Bailey B.A."/>
            <person name="Cohen S.P."/>
        </authorList>
    </citation>
    <scope>NUCLEOTIDE SEQUENCE [LARGE SCALE GENOMIC DNA]</scope>
    <source>
        <strain evidence="5 6">MS-2</strain>
    </source>
</reference>
<keyword evidence="6" id="KW-1185">Reference proteome</keyword>
<dbReference type="InterPro" id="IPR032675">
    <property type="entry name" value="LRR_dom_sf"/>
</dbReference>
<sequence length="1212" mass="129926">MSSSSSSPSPSSSAVTIQIPGKSILKKPPPPQTSLFSRITRFLPQSQAGGSTFGIKSSTAGAGGNGGSGNAGNENGVDDGRPLKRAHFILPQIATVYPISSANPPYMPTLKEEKRTIEEREAERRRRVVRGNSVSLGSGTDVDDEWWSMDKVDSFYKECCAGCDEHPDPAISAALKNAENTNPRSVDLSGVQLTFTSASILADVFTIEWGLRKLVFRECDLDEHTLKPILHALLIPNSLTFLSVASNRRLKPPAFRLIGAYLGKAVSLQFLDLSQTPLDKKSIEYIVASFSQPPSPGLASLRLDDCSLKPGALDVLAKVVRTSSLRNISLRHNKINATGAIALSVMIRDYPDSIPATGPIASPASPNLSSQTSFPSSLLLSPTSSQASSTLIGSDTPTSSLTPSPASSVTSLPLTSSMTPHQPPPQPHAGPILPPPTHPSLQPMQTTYTPYVPRSKRGKPTTSSTTPTPGSPNLGNVVITTSVRGGVTAVTANGVSSAVDKVTSAVKGNGTRTAQGRGSYSQGPSAALLDKVRALDSLPRLGSLRTLDLRGNDLRTGTTYLAQVLKRNRTLRVLNLSENKLDVACLVAIADALKYNTCLETLDLSRNPCCGSGSSSGSGSLTRDRDRSLYRDTATSRTDKSPSDLEGIQSLRMSLTLTTSLKRLFLSSTNLSTQGAIALAEFLPESRSLLHLDLTGNPDLGVAGVMALNEGLKRNKIVRCLDLEVPPGAEEYTRLCREILNTCIRNTEEAERASQQEQALHQNGGKSKAALWGMIEESELAKSVRMAGDEVGMIDTDVILRARGCIRQLQNFLMNPLQPLYSPSITTPSTPRSPENSGLFSPTSAFASFSMLSVGETKSSDGHSTITPQELIDKARTVTNELASVIAQIMNGEGGEVEPERLEELLGISDELTESVAKVEEFTRSQARHQEAGSGDPDPKPGRLSLNLKGLGLNFPGADNQNHGVRVPGAPPGGSVTLPSHDDSDSDNVPSPTTPKVDKGKQRADPEPIEHEKVLSPTTSFLDSPTGSDEDEEEGEMDRFPPFRVPEPGEEGYTPEIDQVSLPLQPPGLGTGWKKKGKSSGKVMSFWARRRWRESMLERIFEERSVLLEATVERSAPRALNVDEFGVEIPPEVTEQQETVEELPEPSKPAPRPYVPRRSSSASIMSLVSPTIEKAASTPLPASPRVDPFLPARIEKPHANIIAARNTNKGDE</sequence>
<feature type="region of interest" description="Disordered" evidence="4">
    <location>
        <begin position="47"/>
        <end position="80"/>
    </location>
</feature>